<organism evidence="1 2">
    <name type="scientific">Methanocorpusculum petauri</name>
    <dbReference type="NCBI Taxonomy" id="3002863"/>
    <lineage>
        <taxon>Archaea</taxon>
        <taxon>Methanobacteriati</taxon>
        <taxon>Methanobacteriota</taxon>
        <taxon>Stenosarchaea group</taxon>
        <taxon>Methanomicrobia</taxon>
        <taxon>Methanomicrobiales</taxon>
        <taxon>Methanocorpusculaceae</taxon>
        <taxon>Methanocorpusculum</taxon>
    </lineage>
</organism>
<name>A0ABT4IEM7_9EURY</name>
<proteinExistence type="predicted"/>
<dbReference type="Proteomes" id="UP001141422">
    <property type="component" value="Unassembled WGS sequence"/>
</dbReference>
<dbReference type="EMBL" id="JAPTGB010000004">
    <property type="protein sequence ID" value="MCZ0860182.1"/>
    <property type="molecule type" value="Genomic_DNA"/>
</dbReference>
<evidence type="ECO:0000313" key="1">
    <source>
        <dbReference type="EMBL" id="MCZ0860182.1"/>
    </source>
</evidence>
<accession>A0ABT4IEM7</accession>
<gene>
    <name evidence="1" type="ORF">O0S10_02920</name>
</gene>
<keyword evidence="2" id="KW-1185">Reference proteome</keyword>
<reference evidence="1" key="1">
    <citation type="submission" date="2022-12" db="EMBL/GenBank/DDBJ databases">
        <title>Isolation and characterisation of novel Methanocorpusculum spp. from native Australian herbivores indicates the genus is ancestrally host-associated.</title>
        <authorList>
            <person name="Volmer J.G."/>
            <person name="Soo R.M."/>
            <person name="Evans P.N."/>
            <person name="Hoedt E.C."/>
            <person name="Astorga Alsina A.L."/>
            <person name="Woodcroft B.J."/>
            <person name="Tyson G.W."/>
            <person name="Hugenholtz P."/>
            <person name="Morrison M."/>
        </authorList>
    </citation>
    <scope>NUCLEOTIDE SEQUENCE</scope>
    <source>
        <strain evidence="1">MG</strain>
    </source>
</reference>
<comment type="caution">
    <text evidence="1">The sequence shown here is derived from an EMBL/GenBank/DDBJ whole genome shotgun (WGS) entry which is preliminary data.</text>
</comment>
<evidence type="ECO:0000313" key="2">
    <source>
        <dbReference type="Proteomes" id="UP001141422"/>
    </source>
</evidence>
<sequence length="153" mass="17716">MKQNTKRILSIILILLVVASGIAIVLSSLPPSVPPFPQGAKIVMYQCTILECNETYLQEKNTTITHLNDTFLDQYPKYKKCFETAFNQSAKQYGWKENLRLISGFQDLDLVYPDFLEFFSEEELESNQPVYEYRGKYFIIYALPTPGRTGYYV</sequence>
<dbReference type="RefSeq" id="WP_268924402.1">
    <property type="nucleotide sequence ID" value="NZ_JAPTGB010000004.1"/>
</dbReference>
<protein>
    <submittedName>
        <fullName evidence="1">Uncharacterized protein</fullName>
    </submittedName>
</protein>